<dbReference type="InterPro" id="IPR025251">
    <property type="entry name" value="DUF4213"/>
</dbReference>
<dbReference type="Pfam" id="PF13938">
    <property type="entry name" value="DUF4213"/>
    <property type="match status" value="1"/>
</dbReference>
<evidence type="ECO:0000313" key="3">
    <source>
        <dbReference type="EMBL" id="PPQ26598.1"/>
    </source>
</evidence>
<dbReference type="SUPFAM" id="SSF159713">
    <property type="entry name" value="Dhaf3308-like"/>
    <property type="match status" value="1"/>
</dbReference>
<dbReference type="Proteomes" id="UP000239724">
    <property type="component" value="Unassembled WGS sequence"/>
</dbReference>
<dbReference type="OrthoDB" id="5918880at2"/>
<evidence type="ECO:0000313" key="4">
    <source>
        <dbReference type="Proteomes" id="UP000239724"/>
    </source>
</evidence>
<organism evidence="3 4">
    <name type="scientific">Rhodopila globiformis</name>
    <name type="common">Rhodopseudomonas globiformis</name>
    <dbReference type="NCBI Taxonomy" id="1071"/>
    <lineage>
        <taxon>Bacteria</taxon>
        <taxon>Pseudomonadati</taxon>
        <taxon>Pseudomonadota</taxon>
        <taxon>Alphaproteobacteria</taxon>
        <taxon>Acetobacterales</taxon>
        <taxon>Acetobacteraceae</taxon>
        <taxon>Rhodopila</taxon>
    </lineage>
</organism>
<dbReference type="Gene3D" id="3.40.50.11590">
    <property type="match status" value="1"/>
</dbReference>
<evidence type="ECO:0000259" key="1">
    <source>
        <dbReference type="Pfam" id="PF04016"/>
    </source>
</evidence>
<reference evidence="3 4" key="1">
    <citation type="journal article" date="2018" name="Arch. Microbiol.">
        <title>New insights into the metabolic potential of the phototrophic purple bacterium Rhodopila globiformis DSM 161(T) from its draft genome sequence and evidence for a vanadium-dependent nitrogenase.</title>
        <authorList>
            <person name="Imhoff J.F."/>
            <person name="Rahn T."/>
            <person name="Kunzel S."/>
            <person name="Neulinger S.C."/>
        </authorList>
    </citation>
    <scope>NUCLEOTIDE SEQUENCE [LARGE SCALE GENOMIC DNA]</scope>
    <source>
        <strain evidence="3 4">DSM 161</strain>
    </source>
</reference>
<accession>A0A2S6MW78</accession>
<gene>
    <name evidence="3" type="ORF">CCS01_30045</name>
</gene>
<feature type="domain" description="DUF4213" evidence="2">
    <location>
        <begin position="16"/>
        <end position="105"/>
    </location>
</feature>
<name>A0A2S6MW78_RHOGL</name>
<feature type="domain" description="Putative heavy-metal chelation" evidence="1">
    <location>
        <begin position="126"/>
        <end position="272"/>
    </location>
</feature>
<dbReference type="AlphaFoldDB" id="A0A2S6MW78"/>
<protein>
    <recommendedName>
        <fullName evidence="5">Fis family transcriptional regulator</fullName>
    </recommendedName>
</protein>
<proteinExistence type="predicted"/>
<evidence type="ECO:0000259" key="2">
    <source>
        <dbReference type="Pfam" id="PF13938"/>
    </source>
</evidence>
<dbReference type="EMBL" id="NHRY01000269">
    <property type="protein sequence ID" value="PPQ26598.1"/>
    <property type="molecule type" value="Genomic_DNA"/>
</dbReference>
<comment type="caution">
    <text evidence="3">The sequence shown here is derived from an EMBL/GenBank/DDBJ whole genome shotgun (WGS) entry which is preliminary data.</text>
</comment>
<dbReference type="RefSeq" id="WP_104522670.1">
    <property type="nucleotide sequence ID" value="NZ_NHRY01000269.1"/>
</dbReference>
<keyword evidence="4" id="KW-1185">Reference proteome</keyword>
<evidence type="ECO:0008006" key="5">
    <source>
        <dbReference type="Google" id="ProtNLM"/>
    </source>
</evidence>
<dbReference type="Pfam" id="PF04016">
    <property type="entry name" value="DUF364"/>
    <property type="match status" value="1"/>
</dbReference>
<dbReference type="InterPro" id="IPR007161">
    <property type="entry name" value="DUF364"/>
</dbReference>
<sequence>MAHDLILHEAIVAVRDSLGAELDAIRVSRAVVGLYFTGVSLDCGTAGACHTPAKTAVHEACCPMGEQVMPFPGTLRGRPASDLLEYALSPNLLARAVGIATLNALAEVLWQRRPHPGVDLRVNVDGFDAAAIQPEEQVVLVGAFIPFLRALKQKRQPYTVLELSTAMLKPEEMPHYRPAADAADVIPGGDVVLLTGSTLLTNTLDDLLRMCRPDARVVVVGPTVGLLPEPLLRRGVDVIGGIRVTAPETFLDVLAEGGSGAHFFGRSADRVVLARRGPKPALA</sequence>